<dbReference type="Proteomes" id="UP000275394">
    <property type="component" value="Unassembled WGS sequence"/>
</dbReference>
<dbReference type="InterPro" id="IPR011707">
    <property type="entry name" value="Cu-oxidase-like_N"/>
</dbReference>
<dbReference type="InterPro" id="IPR033138">
    <property type="entry name" value="Cu_oxidase_CS"/>
</dbReference>
<evidence type="ECO:0000259" key="5">
    <source>
        <dbReference type="Pfam" id="PF07732"/>
    </source>
</evidence>
<dbReference type="PROSITE" id="PS00080">
    <property type="entry name" value="MULTICOPPER_OXIDASE2"/>
    <property type="match status" value="1"/>
</dbReference>
<dbReference type="PANTHER" id="PTHR11709:SF2">
    <property type="entry name" value="MULTICOPPER OXIDASE LPR1"/>
    <property type="match status" value="1"/>
</dbReference>
<dbReference type="GO" id="GO:0030288">
    <property type="term" value="C:outer membrane-bounded periplasmic space"/>
    <property type="evidence" value="ECO:0007669"/>
    <property type="project" value="TreeGrafter"/>
</dbReference>
<feature type="domain" description="Plastocyanin-like" evidence="4">
    <location>
        <begin position="352"/>
        <end position="458"/>
    </location>
</feature>
<sequence length="459" mass="50487">MDLSRRQLLKGSLISASALALPQLTMALGSGAKYDYHITAEPGLFDIVPGGTTPGLGFNSQFPAPVIRCRQGQEVAIKFTNKLDEPTTIHWHGLRIPIEMDGVPFLSQPPIQPGESFIYRFTPPDAGTFWYHPHMNSLVQLGKGLTGVIIVEETEALPFDADVVIGLKDWRLNQDGSFLPLSIPRNAARGGTLGNVKTINGMIKPVIEVPAGGAIRARFANMDNSRTYGLSFKDYPAVVLAEDGNAIEAPYPLVKRKTGSGMRLDVGFIAPSNVGDEVIVYDQKGRRGYYEICRFRCIEGSKKPATKIPKLPVNPIKAPDLSKAKKINLVFEWAGALSPTKKDGSVDHVFWTINKRAWEGMMGGKIPAPIATLELGKSYIINLHNATPHHHPIHLHGHTFTVIKSNKRPITPYHTDTILLAKNERAQIAFVADNPGRWMFHCHVVEHFKTGLMGYITVA</sequence>
<organism evidence="6 7">
    <name type="scientific">Sinobacterium caligoides</name>
    <dbReference type="NCBI Taxonomy" id="933926"/>
    <lineage>
        <taxon>Bacteria</taxon>
        <taxon>Pseudomonadati</taxon>
        <taxon>Pseudomonadota</taxon>
        <taxon>Gammaproteobacteria</taxon>
        <taxon>Cellvibrionales</taxon>
        <taxon>Spongiibacteraceae</taxon>
        <taxon>Sinobacterium</taxon>
    </lineage>
</organism>
<protein>
    <submittedName>
        <fullName evidence="6">FtsP/CotA-like multicopper oxidase with cupredoxin domain</fullName>
    </submittedName>
</protein>
<dbReference type="GO" id="GO:0016491">
    <property type="term" value="F:oxidoreductase activity"/>
    <property type="evidence" value="ECO:0007669"/>
    <property type="project" value="UniProtKB-KW"/>
</dbReference>
<accession>A0A3N2DJH5</accession>
<dbReference type="Pfam" id="PF07731">
    <property type="entry name" value="Cu-oxidase_2"/>
    <property type="match status" value="1"/>
</dbReference>
<dbReference type="Gene3D" id="2.60.40.420">
    <property type="entry name" value="Cupredoxins - blue copper proteins"/>
    <property type="match status" value="3"/>
</dbReference>
<keyword evidence="3" id="KW-0732">Signal</keyword>
<feature type="domain" description="Plastocyanin-like" evidence="5">
    <location>
        <begin position="51"/>
        <end position="154"/>
    </location>
</feature>
<keyword evidence="7" id="KW-1185">Reference proteome</keyword>
<dbReference type="Pfam" id="PF07732">
    <property type="entry name" value="Cu-oxidase_3"/>
    <property type="match status" value="1"/>
</dbReference>
<evidence type="ECO:0000256" key="1">
    <source>
        <dbReference type="ARBA" id="ARBA00022723"/>
    </source>
</evidence>
<dbReference type="InterPro" id="IPR008972">
    <property type="entry name" value="Cupredoxin"/>
</dbReference>
<feature type="signal peptide" evidence="3">
    <location>
        <begin position="1"/>
        <end position="20"/>
    </location>
</feature>
<dbReference type="SUPFAM" id="SSF49503">
    <property type="entry name" value="Cupredoxins"/>
    <property type="match status" value="3"/>
</dbReference>
<keyword evidence="2" id="KW-0560">Oxidoreductase</keyword>
<dbReference type="GO" id="GO:0005507">
    <property type="term" value="F:copper ion binding"/>
    <property type="evidence" value="ECO:0007669"/>
    <property type="project" value="InterPro"/>
</dbReference>
<dbReference type="PROSITE" id="PS51318">
    <property type="entry name" value="TAT"/>
    <property type="match status" value="1"/>
</dbReference>
<dbReference type="PROSITE" id="PS00079">
    <property type="entry name" value="MULTICOPPER_OXIDASE1"/>
    <property type="match status" value="1"/>
</dbReference>
<feature type="chain" id="PRO_5017954261" evidence="3">
    <location>
        <begin position="21"/>
        <end position="459"/>
    </location>
</feature>
<comment type="caution">
    <text evidence="6">The sequence shown here is derived from an EMBL/GenBank/DDBJ whole genome shotgun (WGS) entry which is preliminary data.</text>
</comment>
<name>A0A3N2DJH5_9GAMM</name>
<dbReference type="InterPro" id="IPR002355">
    <property type="entry name" value="Cu_oxidase_Cu_BS"/>
</dbReference>
<dbReference type="PANTHER" id="PTHR11709">
    <property type="entry name" value="MULTI-COPPER OXIDASE"/>
    <property type="match status" value="1"/>
</dbReference>
<dbReference type="RefSeq" id="WP_123712954.1">
    <property type="nucleotide sequence ID" value="NZ_RKHR01000005.1"/>
</dbReference>
<dbReference type="InterPro" id="IPR006311">
    <property type="entry name" value="TAT_signal"/>
</dbReference>
<dbReference type="AlphaFoldDB" id="A0A3N2DJH5"/>
<dbReference type="OrthoDB" id="9757546at2"/>
<proteinExistence type="predicted"/>
<dbReference type="InterPro" id="IPR045087">
    <property type="entry name" value="Cu-oxidase_fam"/>
</dbReference>
<evidence type="ECO:0000256" key="2">
    <source>
        <dbReference type="ARBA" id="ARBA00023002"/>
    </source>
</evidence>
<dbReference type="EMBL" id="RKHR01000005">
    <property type="protein sequence ID" value="ROR99953.1"/>
    <property type="molecule type" value="Genomic_DNA"/>
</dbReference>
<keyword evidence="1" id="KW-0479">Metal-binding</keyword>
<evidence type="ECO:0000313" key="7">
    <source>
        <dbReference type="Proteomes" id="UP000275394"/>
    </source>
</evidence>
<dbReference type="CDD" id="cd13861">
    <property type="entry name" value="CuRO_1_CumA_like"/>
    <property type="match status" value="1"/>
</dbReference>
<gene>
    <name evidence="6" type="ORF">EDC56_2588</name>
</gene>
<dbReference type="InterPro" id="IPR011706">
    <property type="entry name" value="Cu-oxidase_C"/>
</dbReference>
<evidence type="ECO:0000256" key="3">
    <source>
        <dbReference type="SAM" id="SignalP"/>
    </source>
</evidence>
<reference evidence="6 7" key="1">
    <citation type="submission" date="2018-11" db="EMBL/GenBank/DDBJ databases">
        <title>Genomic Encyclopedia of Type Strains, Phase IV (KMG-IV): sequencing the most valuable type-strain genomes for metagenomic binning, comparative biology and taxonomic classification.</title>
        <authorList>
            <person name="Goeker M."/>
        </authorList>
    </citation>
    <scope>NUCLEOTIDE SEQUENCE [LARGE SCALE GENOMIC DNA]</scope>
    <source>
        <strain evidence="6 7">DSM 100316</strain>
    </source>
</reference>
<evidence type="ECO:0000259" key="4">
    <source>
        <dbReference type="Pfam" id="PF07731"/>
    </source>
</evidence>
<evidence type="ECO:0000313" key="6">
    <source>
        <dbReference type="EMBL" id="ROR99953.1"/>
    </source>
</evidence>